<keyword evidence="3" id="KW-0805">Transcription regulation</keyword>
<dbReference type="InterPro" id="IPR002197">
    <property type="entry name" value="HTH_Fis"/>
</dbReference>
<dbReference type="Gene3D" id="3.30.450.40">
    <property type="match status" value="1"/>
</dbReference>
<accession>A0A6S7AUR5</accession>
<dbReference type="GO" id="GO:0006355">
    <property type="term" value="P:regulation of DNA-templated transcription"/>
    <property type="evidence" value="ECO:0007669"/>
    <property type="project" value="InterPro"/>
</dbReference>
<dbReference type="SMART" id="SM00382">
    <property type="entry name" value="AAA"/>
    <property type="match status" value="1"/>
</dbReference>
<dbReference type="SUPFAM" id="SSF52540">
    <property type="entry name" value="P-loop containing nucleoside triphosphate hydrolases"/>
    <property type="match status" value="1"/>
</dbReference>
<reference evidence="7 8" key="1">
    <citation type="submission" date="2020-04" db="EMBL/GenBank/DDBJ databases">
        <authorList>
            <person name="De Canck E."/>
        </authorList>
    </citation>
    <scope>NUCLEOTIDE SEQUENCE [LARGE SCALE GENOMIC DNA]</scope>
    <source>
        <strain evidence="7 8">LMG 28614</strain>
    </source>
</reference>
<dbReference type="Pfam" id="PF02954">
    <property type="entry name" value="HTH_8"/>
    <property type="match status" value="1"/>
</dbReference>
<dbReference type="RefSeq" id="WP_175147973.1">
    <property type="nucleotide sequence ID" value="NZ_CADIKK010000002.1"/>
</dbReference>
<proteinExistence type="predicted"/>
<evidence type="ECO:0000256" key="2">
    <source>
        <dbReference type="ARBA" id="ARBA00022840"/>
    </source>
</evidence>
<keyword evidence="4" id="KW-0238">DNA-binding</keyword>
<dbReference type="FunFam" id="3.40.50.300:FF:000006">
    <property type="entry name" value="DNA-binding transcriptional regulator NtrC"/>
    <property type="match status" value="1"/>
</dbReference>
<name>A0A6S7AUR5_9BURK</name>
<dbReference type="SUPFAM" id="SSF46689">
    <property type="entry name" value="Homeodomain-like"/>
    <property type="match status" value="1"/>
</dbReference>
<dbReference type="PROSITE" id="PS50045">
    <property type="entry name" value="SIGMA54_INTERACT_4"/>
    <property type="match status" value="1"/>
</dbReference>
<dbReference type="AlphaFoldDB" id="A0A6S7AUR5"/>
<dbReference type="EMBL" id="CADIKK010000002">
    <property type="protein sequence ID" value="CAB3777881.1"/>
    <property type="molecule type" value="Genomic_DNA"/>
</dbReference>
<organism evidence="7 8">
    <name type="scientific">Paraburkholderia ultramafica</name>
    <dbReference type="NCBI Taxonomy" id="1544867"/>
    <lineage>
        <taxon>Bacteria</taxon>
        <taxon>Pseudomonadati</taxon>
        <taxon>Pseudomonadota</taxon>
        <taxon>Betaproteobacteria</taxon>
        <taxon>Burkholderiales</taxon>
        <taxon>Burkholderiaceae</taxon>
        <taxon>Paraburkholderia</taxon>
    </lineage>
</organism>
<dbReference type="InterPro" id="IPR025662">
    <property type="entry name" value="Sigma_54_int_dom_ATP-bd_1"/>
</dbReference>
<dbReference type="InterPro" id="IPR025944">
    <property type="entry name" value="Sigma_54_int_dom_CS"/>
</dbReference>
<protein>
    <submittedName>
        <fullName evidence="7">Acetoin dehydrogenase operon transcriptional activator AcoR</fullName>
    </submittedName>
</protein>
<evidence type="ECO:0000259" key="6">
    <source>
        <dbReference type="PROSITE" id="PS50045"/>
    </source>
</evidence>
<dbReference type="GO" id="GO:0043565">
    <property type="term" value="F:sequence-specific DNA binding"/>
    <property type="evidence" value="ECO:0007669"/>
    <property type="project" value="InterPro"/>
</dbReference>
<keyword evidence="8" id="KW-1185">Reference proteome</keyword>
<evidence type="ECO:0000256" key="5">
    <source>
        <dbReference type="ARBA" id="ARBA00023163"/>
    </source>
</evidence>
<dbReference type="InterPro" id="IPR058031">
    <property type="entry name" value="AAA_lid_NorR"/>
</dbReference>
<keyword evidence="1" id="KW-0547">Nucleotide-binding</keyword>
<evidence type="ECO:0000256" key="3">
    <source>
        <dbReference type="ARBA" id="ARBA00023015"/>
    </source>
</evidence>
<evidence type="ECO:0000313" key="8">
    <source>
        <dbReference type="Proteomes" id="UP000494365"/>
    </source>
</evidence>
<dbReference type="InterPro" id="IPR002078">
    <property type="entry name" value="Sigma_54_int"/>
</dbReference>
<keyword evidence="2" id="KW-0067">ATP-binding</keyword>
<keyword evidence="5" id="KW-0804">Transcription</keyword>
<dbReference type="PANTHER" id="PTHR32071">
    <property type="entry name" value="TRANSCRIPTIONAL REGULATORY PROTEIN"/>
    <property type="match status" value="1"/>
</dbReference>
<evidence type="ECO:0000256" key="1">
    <source>
        <dbReference type="ARBA" id="ARBA00022741"/>
    </source>
</evidence>
<dbReference type="Gene3D" id="1.10.8.60">
    <property type="match status" value="1"/>
</dbReference>
<dbReference type="PROSITE" id="PS00688">
    <property type="entry name" value="SIGMA54_INTERACT_3"/>
    <property type="match status" value="1"/>
</dbReference>
<dbReference type="InterPro" id="IPR027417">
    <property type="entry name" value="P-loop_NTPase"/>
</dbReference>
<dbReference type="GO" id="GO:0005524">
    <property type="term" value="F:ATP binding"/>
    <property type="evidence" value="ECO:0007669"/>
    <property type="project" value="UniProtKB-KW"/>
</dbReference>
<dbReference type="Gene3D" id="3.40.50.300">
    <property type="entry name" value="P-loop containing nucleotide triphosphate hydrolases"/>
    <property type="match status" value="1"/>
</dbReference>
<dbReference type="InterPro" id="IPR003593">
    <property type="entry name" value="AAA+_ATPase"/>
</dbReference>
<dbReference type="InterPro" id="IPR009057">
    <property type="entry name" value="Homeodomain-like_sf"/>
</dbReference>
<dbReference type="PRINTS" id="PR01590">
    <property type="entry name" value="HTHFIS"/>
</dbReference>
<evidence type="ECO:0000313" key="7">
    <source>
        <dbReference type="EMBL" id="CAB3777881.1"/>
    </source>
</evidence>
<dbReference type="Pfam" id="PF25601">
    <property type="entry name" value="AAA_lid_14"/>
    <property type="match status" value="1"/>
</dbReference>
<dbReference type="InterPro" id="IPR029016">
    <property type="entry name" value="GAF-like_dom_sf"/>
</dbReference>
<dbReference type="InterPro" id="IPR003018">
    <property type="entry name" value="GAF"/>
</dbReference>
<dbReference type="Gene3D" id="1.10.10.60">
    <property type="entry name" value="Homeodomain-like"/>
    <property type="match status" value="1"/>
</dbReference>
<dbReference type="CDD" id="cd00009">
    <property type="entry name" value="AAA"/>
    <property type="match status" value="1"/>
</dbReference>
<dbReference type="Pfam" id="PF01590">
    <property type="entry name" value="GAF"/>
    <property type="match status" value="1"/>
</dbReference>
<dbReference type="Pfam" id="PF00158">
    <property type="entry name" value="Sigma54_activat"/>
    <property type="match status" value="1"/>
</dbReference>
<feature type="domain" description="Sigma-54 factor interaction" evidence="6">
    <location>
        <begin position="351"/>
        <end position="581"/>
    </location>
</feature>
<sequence>MDMPDATQMFSNPGDEAFVMAAWERFLSGGEAPHSVVRHLVDTSWQRCLDWQVDPTLGHAPPPLDEHLLYSLQHSHRDLVEASAPVMAHARDFLAQTETVMALAEPAGTILNLEGDPATIASAHGIQLLPGASWNEMICGTNAIGTAIEVGQPVQIHSAEHFCAGIKRWTCSANAIRDPRDGTIIGVIDVSGLSESYNRHSLALVVTAASRIESRLAARTMELRYRLLDRCMKRLAMLASDGAVVFDHGGYPIKANEHAEAAIAAAGGDFSLARPGRILALATDSAVTSVTSTDLPHWLQPEWIEPVIDDGRRIGSLLIVPFAQRHGSARKVSGASRCGAAGVSTAGFERIQGEAPALLEAVDKARQIARSRAPVVLLGETGVGKELFAKGIHHASQAKEGPFIALNCGGLSRELLASELFGYGDGAFTGARRGGALGKIEAANDGTLFLDEIGEMPVDLQTHFLRVLEQGEIYRLGESVPRKVTFRLVAATNRDLRKEVSEGRFRMDFFYRVAVTSIRIPPLRDRPGDIRRLTEYLVQKVATELGRACPPVDDEVVAALCAYSWPGNVRELQNVVESMLLTAGSGSLTLADLPPELRASDEPSRAGCDELLSRDGRGSMEASELGAIRSAIALSRGNLTSAARHLGIAKSTLYQKLRKYGLDRTLVEIRDQGR</sequence>
<evidence type="ECO:0000256" key="4">
    <source>
        <dbReference type="ARBA" id="ARBA00023125"/>
    </source>
</evidence>
<dbReference type="PROSITE" id="PS00675">
    <property type="entry name" value="SIGMA54_INTERACT_1"/>
    <property type="match status" value="1"/>
</dbReference>
<dbReference type="PANTHER" id="PTHR32071:SF81">
    <property type="entry name" value="PROPIONATE CATABOLISM OPERON REGULATORY PROTEIN"/>
    <property type="match status" value="1"/>
</dbReference>
<dbReference type="Proteomes" id="UP000494365">
    <property type="component" value="Unassembled WGS sequence"/>
</dbReference>
<gene>
    <name evidence="7" type="primary">acoR_2</name>
    <name evidence="7" type="ORF">LMG28614_00485</name>
</gene>